<keyword evidence="1" id="KW-0547">Nucleotide-binding</keyword>
<feature type="domain" description="ATP-grasp" evidence="2">
    <location>
        <begin position="123"/>
        <end position="334"/>
    </location>
</feature>
<gene>
    <name evidence="3" type="ORF">GGQ61_001617</name>
</gene>
<dbReference type="Proteomes" id="UP000530564">
    <property type="component" value="Unassembled WGS sequence"/>
</dbReference>
<keyword evidence="1" id="KW-0067">ATP-binding</keyword>
<keyword evidence="4" id="KW-1185">Reference proteome</keyword>
<dbReference type="GO" id="GO:0016874">
    <property type="term" value="F:ligase activity"/>
    <property type="evidence" value="ECO:0007669"/>
    <property type="project" value="UniProtKB-KW"/>
</dbReference>
<dbReference type="PROSITE" id="PS50975">
    <property type="entry name" value="ATP_GRASP"/>
    <property type="match status" value="1"/>
</dbReference>
<dbReference type="RefSeq" id="WP_183771361.1">
    <property type="nucleotide sequence ID" value="NZ_JACIDK010000002.1"/>
</dbReference>
<dbReference type="InterPro" id="IPR011761">
    <property type="entry name" value="ATP-grasp"/>
</dbReference>
<name>A0A840A069_9CAUL</name>
<dbReference type="SUPFAM" id="SSF56059">
    <property type="entry name" value="Glutathione synthetase ATP-binding domain-like"/>
    <property type="match status" value="1"/>
</dbReference>
<dbReference type="GO" id="GO:0046872">
    <property type="term" value="F:metal ion binding"/>
    <property type="evidence" value="ECO:0007669"/>
    <property type="project" value="InterPro"/>
</dbReference>
<evidence type="ECO:0000313" key="3">
    <source>
        <dbReference type="EMBL" id="MBB3890900.1"/>
    </source>
</evidence>
<organism evidence="3 4">
    <name type="scientific">Phenylobacterium haematophilum</name>
    <dbReference type="NCBI Taxonomy" id="98513"/>
    <lineage>
        <taxon>Bacteria</taxon>
        <taxon>Pseudomonadati</taxon>
        <taxon>Pseudomonadota</taxon>
        <taxon>Alphaproteobacteria</taxon>
        <taxon>Caulobacterales</taxon>
        <taxon>Caulobacteraceae</taxon>
        <taxon>Phenylobacterium</taxon>
    </lineage>
</organism>
<protein>
    <submittedName>
        <fullName evidence="3">Glutathione synthase/RimK-type ligase-like ATP-grasp enzyme</fullName>
    </submittedName>
</protein>
<keyword evidence="3" id="KW-0436">Ligase</keyword>
<dbReference type="AlphaFoldDB" id="A0A840A069"/>
<reference evidence="3 4" key="1">
    <citation type="submission" date="2020-08" db="EMBL/GenBank/DDBJ databases">
        <title>Genomic Encyclopedia of Type Strains, Phase IV (KMG-IV): sequencing the most valuable type-strain genomes for metagenomic binning, comparative biology and taxonomic classification.</title>
        <authorList>
            <person name="Goeker M."/>
        </authorList>
    </citation>
    <scope>NUCLEOTIDE SEQUENCE [LARGE SCALE GENOMIC DNA]</scope>
    <source>
        <strain evidence="3 4">DSM 21793</strain>
    </source>
</reference>
<evidence type="ECO:0000256" key="1">
    <source>
        <dbReference type="PROSITE-ProRule" id="PRU00409"/>
    </source>
</evidence>
<dbReference type="GO" id="GO:0005524">
    <property type="term" value="F:ATP binding"/>
    <property type="evidence" value="ECO:0007669"/>
    <property type="project" value="UniProtKB-UniRule"/>
</dbReference>
<dbReference type="EMBL" id="JACIDK010000002">
    <property type="protein sequence ID" value="MBB3890900.1"/>
    <property type="molecule type" value="Genomic_DNA"/>
</dbReference>
<proteinExistence type="predicted"/>
<sequence length="350" mass="38632">MSQFPLTEPRPEFLFLASAPAGGEIHMAVESGFGRPRFMVYGTASYLSFMPELRRRGRDLWLDNQAVAFRLRLPRVPLVNYMADPDLYAAALAKAELIVEQSSLPVLNHPSAVLNSRRDRSARRLAAIPGVRTPRTVRLSAPTRAELIVAILDAGLGFPLLLRPAGRHGGKGLIRIDGRAELEAAHIPLGVDEAVYASEYVDFADADGLYRKLRLFVVGERVFWRHLIVGDRWLLHSGDRTANTEAEERASLADFRTLTLPRLNPALMAIRRAVGLDHFGLDISLRPNGELLVFEANACMNALDNSTIAPPNMWEAPVAAVRAALAELHARPERWLHPGAWSAPKLAQAV</sequence>
<dbReference type="InterPro" id="IPR005479">
    <property type="entry name" value="CPAse_ATP-bd"/>
</dbReference>
<dbReference type="PROSITE" id="PS00866">
    <property type="entry name" value="CPSASE_1"/>
    <property type="match status" value="1"/>
</dbReference>
<evidence type="ECO:0000313" key="4">
    <source>
        <dbReference type="Proteomes" id="UP000530564"/>
    </source>
</evidence>
<accession>A0A840A069</accession>
<comment type="caution">
    <text evidence="3">The sequence shown here is derived from an EMBL/GenBank/DDBJ whole genome shotgun (WGS) entry which is preliminary data.</text>
</comment>
<evidence type="ECO:0000259" key="2">
    <source>
        <dbReference type="PROSITE" id="PS50975"/>
    </source>
</evidence>